<feature type="domain" description="VWFA" evidence="3">
    <location>
        <begin position="68"/>
        <end position="250"/>
    </location>
</feature>
<evidence type="ECO:0000313" key="4">
    <source>
        <dbReference type="EMBL" id="ANY74072.1"/>
    </source>
</evidence>
<dbReference type="InterPro" id="IPR002035">
    <property type="entry name" value="VWF_A"/>
</dbReference>
<dbReference type="PANTHER" id="PTHR46769">
    <property type="entry name" value="POLYCYSTIC KIDNEY AND HEPATIC DISEASE 1 (AUTOSOMAL RECESSIVE)-LIKE 1"/>
    <property type="match status" value="1"/>
</dbReference>
<accession>A0A1B2E2D4</accession>
<dbReference type="SMART" id="SM00327">
    <property type="entry name" value="VWA"/>
    <property type="match status" value="1"/>
</dbReference>
<dbReference type="SMART" id="SM00429">
    <property type="entry name" value="IPT"/>
    <property type="match status" value="11"/>
</dbReference>
<gene>
    <name evidence="4" type="ORF">BBD41_16615</name>
</gene>
<dbReference type="InterPro" id="IPR052387">
    <property type="entry name" value="Fibrocystin"/>
</dbReference>
<dbReference type="InterPro" id="IPR002909">
    <property type="entry name" value="IPT_dom"/>
</dbReference>
<name>A0A1B2E2D4_9BACL</name>
<protein>
    <recommendedName>
        <fullName evidence="3">VWFA domain-containing protein</fullName>
    </recommendedName>
</protein>
<feature type="chain" id="PRO_5008535519" description="VWFA domain-containing protein" evidence="2">
    <location>
        <begin position="28"/>
        <end position="1314"/>
    </location>
</feature>
<dbReference type="Pfam" id="PF00092">
    <property type="entry name" value="VWA"/>
    <property type="match status" value="1"/>
</dbReference>
<reference evidence="4" key="1">
    <citation type="submission" date="2016-08" db="EMBL/GenBank/DDBJ databases">
        <title>Complete Genome Seqeunce of Paenibacillus sp. nov. IHBB 9852 from high altitute lake of Indian trans-Himalayas.</title>
        <authorList>
            <person name="Kiran S."/>
            <person name="Swarnkar M.K."/>
            <person name="Rana A."/>
            <person name="Tewari R."/>
            <person name="Gulati A."/>
        </authorList>
    </citation>
    <scope>NUCLEOTIDE SEQUENCE [LARGE SCALE GENOMIC DNA]</scope>
    <source>
        <strain evidence="4">IHBB 9852</strain>
    </source>
</reference>
<keyword evidence="1 2" id="KW-0732">Signal</keyword>
<dbReference type="RefSeq" id="WP_099478263.1">
    <property type="nucleotide sequence ID" value="NZ_CP016809.1"/>
</dbReference>
<dbReference type="CDD" id="cd00102">
    <property type="entry name" value="IPT"/>
    <property type="match status" value="10"/>
</dbReference>
<evidence type="ECO:0000256" key="2">
    <source>
        <dbReference type="SAM" id="SignalP"/>
    </source>
</evidence>
<dbReference type="KEGG" id="pib:BBD41_16615"/>
<dbReference type="SUPFAM" id="SSF53300">
    <property type="entry name" value="vWA-like"/>
    <property type="match status" value="1"/>
</dbReference>
<evidence type="ECO:0000259" key="3">
    <source>
        <dbReference type="PROSITE" id="PS50234"/>
    </source>
</evidence>
<dbReference type="SUPFAM" id="SSF81296">
    <property type="entry name" value="E set domains"/>
    <property type="match status" value="11"/>
</dbReference>
<dbReference type="InterPro" id="IPR014756">
    <property type="entry name" value="Ig_E-set"/>
</dbReference>
<dbReference type="PANTHER" id="PTHR46769:SF2">
    <property type="entry name" value="FIBROCYSTIN-L ISOFORM 2 PRECURSOR-RELATED"/>
    <property type="match status" value="1"/>
</dbReference>
<proteinExistence type="predicted"/>
<dbReference type="Gene3D" id="2.60.40.10">
    <property type="entry name" value="Immunoglobulins"/>
    <property type="match status" value="11"/>
</dbReference>
<dbReference type="InterPro" id="IPR036465">
    <property type="entry name" value="vWFA_dom_sf"/>
</dbReference>
<feature type="signal peptide" evidence="2">
    <location>
        <begin position="1"/>
        <end position="27"/>
    </location>
</feature>
<dbReference type="Pfam" id="PF01833">
    <property type="entry name" value="TIG"/>
    <property type="match status" value="11"/>
</dbReference>
<dbReference type="Gene3D" id="3.40.50.410">
    <property type="entry name" value="von Willebrand factor, type A domain"/>
    <property type="match status" value="1"/>
</dbReference>
<sequence>MVRVRKGIVFLCVLVLFFGGFPITSQAADNYVSVTKSVNPSSILTPEEAEVTLNITGTPPVNVIRPNDVILIIDRSGSMSTENKMSAAIQSAKKFVDLMDLTKHRVGVVDFSSETSIGTFPLSTDANAVKNYINGLKANGSTATGDAIKYARELLANHRPDAQPVIVLMTDGDATQPTGRAYEYALENATLAKEEGIVFYTIALLLSSDNPETSGPNILLKEMATTSHHHHFVLGSVGLEAIYEAIVQEIGLASAYDVVVKDIISPEFEIVPGSYDNNIPKPVISGNTLTWNFLELKTDVLSFTYKIRHKEGQPTGTFPTSTIDSSIIYKDYTGTQRKLPLPATYLTVAYPKPVIERVELDNGPVQGGETVIITGSNFRPAAIVKFGPIQASKVEFVSPTELRVVAPPGEQGTVDLTVINDDRQLAKAKYTYYADPIVSLVTPSSGPMSGGGTVTLSGQYFLNGVKVKFGDQYAPKVVYNSSTKLTVTVPKSAIDGPVTITVENPDNRSGILSDGYTYIAPLKPTIESLTPNEGQLQGDELVSLTGTNIEPGARLFFNDREVSITLVSNAEVKFRTPAWTTPGKVDVRIVNLSGEEFTLTDGFTYLEPPKPPAPIINSLSPNSGLISGNDLINLAGEYIQNGAKLYFDSVEVPVTFISDKQLRFRNPSWALSELVDVRLVNPDGQEAIFPDGFEYLPLPGPVINSVTPNKGLISGGTLVLISGENFDPGAKVYFDSKEVPVTYLSDKELRVKTPVWSAAESIDIKVINSDKQEVVSFNGFTYEEPPKAPEPTVTSVTPATGLTTGGDLITVTGTNFVSGVKVYLDNTQVVASFISDTTLRFRTPSWPVAEAVDVKVVNPDGGESVLIDAYTYEAPVVNPPTINEISPNTSLTSGGVLVYITGTDYQYGAKLYLNDIEVPVTVLADNMLRFRAPVWPSAETVDIKIVNPDLQEAVAAAAFTFTEPPKPPAPTITGIDPVEGPLEGNNYVYIRGQNYQAGVKVRFGSAEAKQVTLLDATQIRVMAPASNVVGTVDVTVINPDSQLATLTSAYTYKESPITINSISPAKGPLAGGQLVYIYGTNFKAGLTFQFNGNITNYELLDTSTLRFRTPAAASPGIVPIVLTSASGGSTASASYLYEAPPALPAPSISSLSPDHGPLAGGGLTYIYGSNFRDGITATWGGTPLAITYLDPGMLRFRVPAGTVAGPVELKLTNPDNQSATASYTYDAPPVIVPTLTSLSATGGPISGNNLLYLYGTNFKAGARVTIGTVTLDATYLDPTMLRIRVPAVASSQSVTVMVTNPDGKASNVLAYQYQ</sequence>
<dbReference type="InterPro" id="IPR013783">
    <property type="entry name" value="Ig-like_fold"/>
</dbReference>
<dbReference type="PROSITE" id="PS50234">
    <property type="entry name" value="VWFA"/>
    <property type="match status" value="1"/>
</dbReference>
<evidence type="ECO:0000256" key="1">
    <source>
        <dbReference type="ARBA" id="ARBA00022729"/>
    </source>
</evidence>
<dbReference type="EMBL" id="CP016809">
    <property type="protein sequence ID" value="ANY74072.1"/>
    <property type="molecule type" value="Genomic_DNA"/>
</dbReference>
<dbReference type="CDD" id="cd00198">
    <property type="entry name" value="vWFA"/>
    <property type="match status" value="1"/>
</dbReference>
<organism evidence="4">
    <name type="scientific">Paenibacillus ihbetae</name>
    <dbReference type="NCBI Taxonomy" id="1870820"/>
    <lineage>
        <taxon>Bacteria</taxon>
        <taxon>Bacillati</taxon>
        <taxon>Bacillota</taxon>
        <taxon>Bacilli</taxon>
        <taxon>Bacillales</taxon>
        <taxon>Paenibacillaceae</taxon>
        <taxon>Paenibacillus</taxon>
    </lineage>
</organism>